<dbReference type="GO" id="GO:0016491">
    <property type="term" value="F:oxidoreductase activity"/>
    <property type="evidence" value="ECO:0007669"/>
    <property type="project" value="InterPro"/>
</dbReference>
<dbReference type="Proteomes" id="UP000054481">
    <property type="component" value="Unassembled WGS sequence"/>
</dbReference>
<dbReference type="PANTHER" id="PTHR43482">
    <property type="entry name" value="PROTEIN AST1-RELATED"/>
    <property type="match status" value="1"/>
</dbReference>
<dbReference type="SUPFAM" id="SSF51735">
    <property type="entry name" value="NAD(P)-binding Rossmann-fold domains"/>
    <property type="match status" value="1"/>
</dbReference>
<keyword evidence="4" id="KW-1185">Reference proteome</keyword>
<dbReference type="Gene3D" id="3.90.180.10">
    <property type="entry name" value="Medium-chain alcohol dehydrogenases, catalytic domain"/>
    <property type="match status" value="1"/>
</dbReference>
<dbReference type="SMART" id="SM00829">
    <property type="entry name" value="PKS_ER"/>
    <property type="match status" value="1"/>
</dbReference>
<sequence length="341" mass="35497">MTSSMTPKTMRALVLSKASGAAHPSLSFSPAHPVPAPLPGHVLVRVHASAIQPSDIYNSEGGFGSTTFPRIPGRDFSGVVVSSTPGPDADQSRSWQPGTAVFGTSGATHAFTADGFHAEYALVPANGVVPKPAVLSHVQAATMGVPWTTAALTVEKSEAAKGQTVLVLGANGAVGSAACHLLQARGCRVLRGIRGPGADVDTAADPGLDTIRELPGVENGLNAVIDAVGSPALTRAAIDKALGQGGKLVFIAAPKGDKPIPELTFNMRDFYRLDKSLVGVNSIARDVSTMAALLKEVVNVMSDAQWKQVMSGSKWEEVALEDAVAAYQSQDRKRKFVIKMI</sequence>
<dbReference type="OrthoDB" id="4925783at2759"/>
<evidence type="ECO:0000256" key="1">
    <source>
        <dbReference type="SAM" id="MobiDB-lite"/>
    </source>
</evidence>
<dbReference type="PANTHER" id="PTHR43482:SF1">
    <property type="entry name" value="PROTEIN AST1-RELATED"/>
    <property type="match status" value="1"/>
</dbReference>
<dbReference type="AlphaFoldDB" id="A0A0F8A0I0"/>
<organism evidence="3 4">
    <name type="scientific">Hirsutella minnesotensis 3608</name>
    <dbReference type="NCBI Taxonomy" id="1043627"/>
    <lineage>
        <taxon>Eukaryota</taxon>
        <taxon>Fungi</taxon>
        <taxon>Dikarya</taxon>
        <taxon>Ascomycota</taxon>
        <taxon>Pezizomycotina</taxon>
        <taxon>Sordariomycetes</taxon>
        <taxon>Hypocreomycetidae</taxon>
        <taxon>Hypocreales</taxon>
        <taxon>Ophiocordycipitaceae</taxon>
        <taxon>Hirsutella</taxon>
    </lineage>
</organism>
<reference evidence="3 4" key="1">
    <citation type="journal article" date="2014" name="Genome Biol. Evol.">
        <title>Comparative genomics and transcriptomics analyses reveal divergent lifestyle features of nematode endoparasitic fungus Hirsutella minnesotensis.</title>
        <authorList>
            <person name="Lai Y."/>
            <person name="Liu K."/>
            <person name="Zhang X."/>
            <person name="Zhang X."/>
            <person name="Li K."/>
            <person name="Wang N."/>
            <person name="Shu C."/>
            <person name="Wu Y."/>
            <person name="Wang C."/>
            <person name="Bushley K.E."/>
            <person name="Xiang M."/>
            <person name="Liu X."/>
        </authorList>
    </citation>
    <scope>NUCLEOTIDE SEQUENCE [LARGE SCALE GENOMIC DNA]</scope>
    <source>
        <strain evidence="3 4">3608</strain>
    </source>
</reference>
<evidence type="ECO:0000259" key="2">
    <source>
        <dbReference type="SMART" id="SM00829"/>
    </source>
</evidence>
<accession>A0A0F8A0I0</accession>
<feature type="region of interest" description="Disordered" evidence="1">
    <location>
        <begin position="76"/>
        <end position="99"/>
    </location>
</feature>
<dbReference type="InterPro" id="IPR013154">
    <property type="entry name" value="ADH-like_N"/>
</dbReference>
<dbReference type="InterPro" id="IPR052585">
    <property type="entry name" value="Lipid_raft_assoc_Zn_ADH"/>
</dbReference>
<dbReference type="EMBL" id="KQ030518">
    <property type="protein sequence ID" value="KJZ75352.1"/>
    <property type="molecule type" value="Genomic_DNA"/>
</dbReference>
<dbReference type="SUPFAM" id="SSF50129">
    <property type="entry name" value="GroES-like"/>
    <property type="match status" value="1"/>
</dbReference>
<gene>
    <name evidence="3" type="ORF">HIM_05278</name>
</gene>
<evidence type="ECO:0000313" key="3">
    <source>
        <dbReference type="EMBL" id="KJZ75352.1"/>
    </source>
</evidence>
<evidence type="ECO:0000313" key="4">
    <source>
        <dbReference type="Proteomes" id="UP000054481"/>
    </source>
</evidence>
<dbReference type="InterPro" id="IPR020843">
    <property type="entry name" value="ER"/>
</dbReference>
<proteinExistence type="predicted"/>
<name>A0A0F8A0I0_9HYPO</name>
<feature type="domain" description="Enoyl reductase (ER)" evidence="2">
    <location>
        <begin position="21"/>
        <end position="338"/>
    </location>
</feature>
<dbReference type="InterPro" id="IPR011032">
    <property type="entry name" value="GroES-like_sf"/>
</dbReference>
<protein>
    <recommendedName>
        <fullName evidence="2">Enoyl reductase (ER) domain-containing protein</fullName>
    </recommendedName>
</protein>
<dbReference type="InterPro" id="IPR036291">
    <property type="entry name" value="NAD(P)-bd_dom_sf"/>
</dbReference>
<dbReference type="Gene3D" id="3.40.50.720">
    <property type="entry name" value="NAD(P)-binding Rossmann-like Domain"/>
    <property type="match status" value="1"/>
</dbReference>
<dbReference type="Pfam" id="PF08240">
    <property type="entry name" value="ADH_N"/>
    <property type="match status" value="1"/>
</dbReference>